<sequence>MGTTGIQNWRSKKNQIGTKMRGITVLGPEWVQKDGRTLDAVLLIGSLTILSEATKRPA</sequence>
<dbReference type="EMBL" id="NNRN01000055">
    <property type="protein sequence ID" value="OYR26238.1"/>
    <property type="molecule type" value="Genomic_DNA"/>
</dbReference>
<dbReference type="Proteomes" id="UP000216363">
    <property type="component" value="Unassembled WGS sequence"/>
</dbReference>
<comment type="caution">
    <text evidence="1">The sequence shown here is derived from an EMBL/GenBank/DDBJ whole genome shotgun (WGS) entry which is preliminary data.</text>
</comment>
<dbReference type="AlphaFoldDB" id="A0A256GGW1"/>
<accession>A0A256GGW1</accession>
<organism evidence="1 2">
    <name type="scientific">Brucella lupini</name>
    <dbReference type="NCBI Taxonomy" id="255457"/>
    <lineage>
        <taxon>Bacteria</taxon>
        <taxon>Pseudomonadati</taxon>
        <taxon>Pseudomonadota</taxon>
        <taxon>Alphaproteobacteria</taxon>
        <taxon>Hyphomicrobiales</taxon>
        <taxon>Brucellaceae</taxon>
        <taxon>Brucella/Ochrobactrum group</taxon>
        <taxon>Brucella</taxon>
    </lineage>
</organism>
<evidence type="ECO:0000313" key="1">
    <source>
        <dbReference type="EMBL" id="OYR26238.1"/>
    </source>
</evidence>
<gene>
    <name evidence="1" type="ORF">CES86_3706</name>
</gene>
<protein>
    <submittedName>
        <fullName evidence="1">Uncharacterized protein</fullName>
    </submittedName>
</protein>
<proteinExistence type="predicted"/>
<evidence type="ECO:0000313" key="2">
    <source>
        <dbReference type="Proteomes" id="UP000216363"/>
    </source>
</evidence>
<reference evidence="1 2" key="1">
    <citation type="submission" date="2017-07" db="EMBL/GenBank/DDBJ databases">
        <title>Draft genome of Ochrobactrum lupini type strain LUP21.</title>
        <authorList>
            <person name="Krzyzanowska D.M."/>
            <person name="Jafra S."/>
        </authorList>
    </citation>
    <scope>NUCLEOTIDE SEQUENCE [LARGE SCALE GENOMIC DNA]</scope>
    <source>
        <strain evidence="1 2">LUP21</strain>
    </source>
</reference>
<name>A0A256GGW1_9HYPH</name>